<evidence type="ECO:0000256" key="1">
    <source>
        <dbReference type="ARBA" id="ARBA00023015"/>
    </source>
</evidence>
<evidence type="ECO:0000256" key="2">
    <source>
        <dbReference type="ARBA" id="ARBA00023125"/>
    </source>
</evidence>
<evidence type="ECO:0000313" key="8">
    <source>
        <dbReference type="Proteomes" id="UP000184501"/>
    </source>
</evidence>
<dbReference type="InterPro" id="IPR001647">
    <property type="entry name" value="HTH_TetR"/>
</dbReference>
<dbReference type="SUPFAM" id="SSF46689">
    <property type="entry name" value="Homeodomain-like"/>
    <property type="match status" value="1"/>
</dbReference>
<keyword evidence="1" id="KW-0805">Transcription regulation</keyword>
<dbReference type="PANTHER" id="PTHR30055:SF151">
    <property type="entry name" value="TRANSCRIPTIONAL REGULATORY PROTEIN"/>
    <property type="match status" value="1"/>
</dbReference>
<accession>A0A1M4XSP4</accession>
<dbReference type="InterPro" id="IPR050109">
    <property type="entry name" value="HTH-type_TetR-like_transc_reg"/>
</dbReference>
<protein>
    <submittedName>
        <fullName evidence="7">Transcriptional regulator, TetR family</fullName>
    </submittedName>
</protein>
<dbReference type="Proteomes" id="UP000184501">
    <property type="component" value="Unassembled WGS sequence"/>
</dbReference>
<dbReference type="AlphaFoldDB" id="A0A1M4XSP4"/>
<dbReference type="GO" id="GO:0003700">
    <property type="term" value="F:DNA-binding transcription factor activity"/>
    <property type="evidence" value="ECO:0007669"/>
    <property type="project" value="TreeGrafter"/>
</dbReference>
<gene>
    <name evidence="7" type="ORF">SAMN05444320_102100</name>
</gene>
<organism evidence="7 8">
    <name type="scientific">Streptoalloteichus hindustanus</name>
    <dbReference type="NCBI Taxonomy" id="2017"/>
    <lineage>
        <taxon>Bacteria</taxon>
        <taxon>Bacillati</taxon>
        <taxon>Actinomycetota</taxon>
        <taxon>Actinomycetes</taxon>
        <taxon>Pseudonocardiales</taxon>
        <taxon>Pseudonocardiaceae</taxon>
        <taxon>Streptoalloteichus</taxon>
    </lineage>
</organism>
<dbReference type="GO" id="GO:0000976">
    <property type="term" value="F:transcription cis-regulatory region binding"/>
    <property type="evidence" value="ECO:0007669"/>
    <property type="project" value="TreeGrafter"/>
</dbReference>
<dbReference type="EMBL" id="FQVN01000002">
    <property type="protein sequence ID" value="SHE96272.1"/>
    <property type="molecule type" value="Genomic_DNA"/>
</dbReference>
<dbReference type="OrthoDB" id="2570341at2"/>
<dbReference type="InterPro" id="IPR004111">
    <property type="entry name" value="Repressor_TetR_C"/>
</dbReference>
<feature type="DNA-binding region" description="H-T-H motif" evidence="4">
    <location>
        <begin position="56"/>
        <end position="75"/>
    </location>
</feature>
<dbReference type="Pfam" id="PF00440">
    <property type="entry name" value="TetR_N"/>
    <property type="match status" value="1"/>
</dbReference>
<evidence type="ECO:0000256" key="3">
    <source>
        <dbReference type="ARBA" id="ARBA00023163"/>
    </source>
</evidence>
<evidence type="ECO:0000256" key="4">
    <source>
        <dbReference type="PROSITE-ProRule" id="PRU00335"/>
    </source>
</evidence>
<dbReference type="Gene3D" id="1.10.357.10">
    <property type="entry name" value="Tetracycline Repressor, domain 2"/>
    <property type="match status" value="1"/>
</dbReference>
<evidence type="ECO:0000259" key="6">
    <source>
        <dbReference type="PROSITE" id="PS50977"/>
    </source>
</evidence>
<keyword evidence="8" id="KW-1185">Reference proteome</keyword>
<keyword evidence="3" id="KW-0804">Transcription</keyword>
<dbReference type="InterPro" id="IPR009057">
    <property type="entry name" value="Homeodomain-like_sf"/>
</dbReference>
<evidence type="ECO:0000256" key="5">
    <source>
        <dbReference type="SAM" id="MobiDB-lite"/>
    </source>
</evidence>
<dbReference type="SUPFAM" id="SSF48498">
    <property type="entry name" value="Tetracyclin repressor-like, C-terminal domain"/>
    <property type="match status" value="1"/>
</dbReference>
<evidence type="ECO:0000313" key="7">
    <source>
        <dbReference type="EMBL" id="SHE96272.1"/>
    </source>
</evidence>
<dbReference type="Gene3D" id="1.10.10.60">
    <property type="entry name" value="Homeodomain-like"/>
    <property type="match status" value="1"/>
</dbReference>
<dbReference type="STRING" id="2017.SAMN05444320_102100"/>
<feature type="domain" description="HTH tetR-type" evidence="6">
    <location>
        <begin position="33"/>
        <end position="93"/>
    </location>
</feature>
<feature type="region of interest" description="Disordered" evidence="5">
    <location>
        <begin position="1"/>
        <end position="31"/>
    </location>
</feature>
<sequence length="261" mass="27712">MGEEADEGGTGVPASIEAAWGVRERPGKGPRPGLSLGRIVGAAVRVADADGLAAVSMTRVATDLGASTMSLYRYVAAKDELLDLMIDAVFATPPEDPAPDEGWRSALSRWTWEHLAVLRRHPWVLRVPVTGPPITPNQIAWLEHGLRSLRGTGLTESEKLSVIVLLSGFVRNAAAQETVMTDAGGTSGAGARKGRPPYGQVLAKLVDPQRFPEVSKLIQSGVTDEPDDLDADFAFGLDRVLDGIDTLVGARRGRSTGDDRG</sequence>
<name>A0A1M4XSP4_STRHI</name>
<dbReference type="RefSeq" id="WP_073480417.1">
    <property type="nucleotide sequence ID" value="NZ_FQVN01000002.1"/>
</dbReference>
<proteinExistence type="predicted"/>
<keyword evidence="2 4" id="KW-0238">DNA-binding</keyword>
<dbReference type="GO" id="GO:0045892">
    <property type="term" value="P:negative regulation of DNA-templated transcription"/>
    <property type="evidence" value="ECO:0007669"/>
    <property type="project" value="InterPro"/>
</dbReference>
<dbReference type="PANTHER" id="PTHR30055">
    <property type="entry name" value="HTH-TYPE TRANSCRIPTIONAL REGULATOR RUTR"/>
    <property type="match status" value="1"/>
</dbReference>
<reference evidence="7 8" key="1">
    <citation type="submission" date="2016-11" db="EMBL/GenBank/DDBJ databases">
        <authorList>
            <person name="Jaros S."/>
            <person name="Januszkiewicz K."/>
            <person name="Wedrychowicz H."/>
        </authorList>
    </citation>
    <scope>NUCLEOTIDE SEQUENCE [LARGE SCALE GENOMIC DNA]</scope>
    <source>
        <strain evidence="7 8">DSM 44523</strain>
    </source>
</reference>
<dbReference type="PROSITE" id="PS50977">
    <property type="entry name" value="HTH_TETR_2"/>
    <property type="match status" value="1"/>
</dbReference>
<dbReference type="InterPro" id="IPR036271">
    <property type="entry name" value="Tet_transcr_reg_TetR-rel_C_sf"/>
</dbReference>
<dbReference type="Pfam" id="PF02909">
    <property type="entry name" value="TetR_C_1"/>
    <property type="match status" value="1"/>
</dbReference>